<dbReference type="GeneID" id="107074473"/>
<dbReference type="Pfam" id="PF11822">
    <property type="entry name" value="BTB_SANBR"/>
    <property type="match status" value="1"/>
</dbReference>
<feature type="domain" description="SANT and BTB" evidence="2">
    <location>
        <begin position="331"/>
        <end position="428"/>
    </location>
</feature>
<feature type="region of interest" description="Disordered" evidence="1">
    <location>
        <begin position="751"/>
        <end position="780"/>
    </location>
</feature>
<reference evidence="4" key="1">
    <citation type="submission" date="2025-08" db="UniProtKB">
        <authorList>
            <consortium name="RefSeq"/>
        </authorList>
    </citation>
    <scope>IDENTIFICATION</scope>
    <source>
        <tissue evidence="4">Whole body</tissue>
    </source>
</reference>
<accession>A0ABM1JG46</accession>
<evidence type="ECO:0000313" key="4">
    <source>
        <dbReference type="RefSeq" id="XP_015191434.1"/>
    </source>
</evidence>
<feature type="region of interest" description="Disordered" evidence="1">
    <location>
        <begin position="112"/>
        <end position="137"/>
    </location>
</feature>
<feature type="region of interest" description="Disordered" evidence="1">
    <location>
        <begin position="206"/>
        <end position="242"/>
    </location>
</feature>
<name>A0ABM1JG46_POLDO</name>
<evidence type="ECO:0000256" key="1">
    <source>
        <dbReference type="SAM" id="MobiDB-lite"/>
    </source>
</evidence>
<evidence type="ECO:0000313" key="3">
    <source>
        <dbReference type="Proteomes" id="UP000694924"/>
    </source>
</evidence>
<protein>
    <submittedName>
        <fullName evidence="4">Uncharacterized protein KIAA1841</fullName>
    </submittedName>
</protein>
<dbReference type="InterPro" id="IPR045902">
    <property type="entry name" value="SANBR-like"/>
</dbReference>
<gene>
    <name evidence="4" type="primary">LOC107074473</name>
</gene>
<feature type="compositionally biased region" description="Acidic residues" evidence="1">
    <location>
        <begin position="760"/>
        <end position="780"/>
    </location>
</feature>
<dbReference type="Proteomes" id="UP000694924">
    <property type="component" value="Unplaced"/>
</dbReference>
<keyword evidence="3" id="KW-1185">Reference proteome</keyword>
<dbReference type="PANTHER" id="PTHR20946:SF0">
    <property type="entry name" value="SANT AND BTB DOMAIN REGULATOR OF CLASS SWITCH RECOMBINATION"/>
    <property type="match status" value="1"/>
</dbReference>
<proteinExistence type="predicted"/>
<evidence type="ECO:0000259" key="2">
    <source>
        <dbReference type="Pfam" id="PF11822"/>
    </source>
</evidence>
<dbReference type="RefSeq" id="XP_015191434.1">
    <property type="nucleotide sequence ID" value="XM_015335948.1"/>
</dbReference>
<dbReference type="PANTHER" id="PTHR20946">
    <property type="entry name" value="SANT AND BTB DOMAIN REGULATOR OF CLASS SWITCH RECOMBINATION"/>
    <property type="match status" value="1"/>
</dbReference>
<feature type="compositionally biased region" description="Basic and acidic residues" evidence="1">
    <location>
        <begin position="27"/>
        <end position="39"/>
    </location>
</feature>
<dbReference type="InterPro" id="IPR021777">
    <property type="entry name" value="SANBR_BTB"/>
</dbReference>
<feature type="region of interest" description="Disordered" evidence="1">
    <location>
        <begin position="23"/>
        <end position="42"/>
    </location>
</feature>
<sequence length="903" mass="104855">MSKMELNKNRNVISKRHSCSFLTSNSADKKDKSQGKTEPNEMNYGLSKDIYNIKNNKYPKLTIGMFFEFMRTAYQVNDSFEGLAAILTNKSEIDWNKLAKIDLNLDMTINNKKSPNDDGQPPNDFKSNELESSNNEISDLTKALNTCTSRKTKFCIPEIANNKVDNNLPLPSTTNQYKQEIKPLQSIHDTEPILFLQTVNCSEKQEDQLQNVKSEENDTKDKNQPLEHPSHVDLSRTKLNTEEKEHTLRNVMRQNLSDILHEGLLDSILPYMLPKPITSQPIIKKPNASIDMKKSTSLPNNIDNGIITNLSISKDKEKNKQMKKAADMTEVEIRVCDEGKNMKKEFRCPQKLLIQKMHYFAGITTNKKLEEMDISVHCDIVIFDWLMRWVKKDITKKSEWPTLDANNVIPIMVSASFLQMEPLIENCLQYCYDNMSDILKTSTTLTCLNDNLLTRLAKLFTNEDIENLQDKKDKIQSQLFCQLIMSLIEINPDNKRGHYGSLATLFKCGRCNKNVVQSISDFIPCVPTAMQIDNKGTIHNKHTRDSTWSLNEYITNLRLELRSWRKVYWRLWGDCHFLFCQCCNTYFSIHQMGWCCYHPECPQFFVNEHQRSMPFPLGRYPCCSQRAYRFEVLPNQYGCKYKEHIPNIKTENDMNILNIFLTYKDIISIEPPQLFYPEKMVRLVPHDSSIQPGKLICKETMWWNGLELVPPRPQLGLLGKIWNGSLFHKSTQIIDLDKSLQKDYHQTMDKTSTSSSVTCSEDDELEINNDDNTDNESCDSEESSVWSSLKTIKKSIKKTKTTTIKRENSRCWSTNLMIRYNQDNQRDFEERVNAQMISLLTKRTSVEHILLAKSYNRQRNQIYKNILPIGGTYTRLEAEFRDQLAHTYKNSSTGKNAMRFKKQ</sequence>
<organism evidence="3 4">
    <name type="scientific">Polistes dominula</name>
    <name type="common">European paper wasp</name>
    <name type="synonym">Vespa dominula</name>
    <dbReference type="NCBI Taxonomy" id="743375"/>
    <lineage>
        <taxon>Eukaryota</taxon>
        <taxon>Metazoa</taxon>
        <taxon>Ecdysozoa</taxon>
        <taxon>Arthropoda</taxon>
        <taxon>Hexapoda</taxon>
        <taxon>Insecta</taxon>
        <taxon>Pterygota</taxon>
        <taxon>Neoptera</taxon>
        <taxon>Endopterygota</taxon>
        <taxon>Hymenoptera</taxon>
        <taxon>Apocrita</taxon>
        <taxon>Aculeata</taxon>
        <taxon>Vespoidea</taxon>
        <taxon>Vespidae</taxon>
        <taxon>Polistinae</taxon>
        <taxon>Polistini</taxon>
        <taxon>Polistes</taxon>
    </lineage>
</organism>